<proteinExistence type="predicted"/>
<evidence type="ECO:0000313" key="2">
    <source>
        <dbReference type="Proteomes" id="UP001164746"/>
    </source>
</evidence>
<protein>
    <submittedName>
        <fullName evidence="1">Uncharacterized protein</fullName>
    </submittedName>
</protein>
<evidence type="ECO:0000313" key="1">
    <source>
        <dbReference type="EMBL" id="WAR10503.1"/>
    </source>
</evidence>
<accession>A0ABY7EKI9</accession>
<sequence>MEMDQNAFRVLQIVVWDNVIEMAFVIAVKTDTMEYGALLSDIYLDETSFMQTDVISNGVYSYAYNREHFHDDDFGEIVGQYYLTLISDGTSSTQTDLEHL</sequence>
<keyword evidence="2" id="KW-1185">Reference proteome</keyword>
<dbReference type="Proteomes" id="UP001164746">
    <property type="component" value="Chromosome 7"/>
</dbReference>
<name>A0ABY7EKI9_MYAAR</name>
<dbReference type="EMBL" id="CP111018">
    <property type="protein sequence ID" value="WAR10503.1"/>
    <property type="molecule type" value="Genomic_DNA"/>
</dbReference>
<reference evidence="1" key="1">
    <citation type="submission" date="2022-11" db="EMBL/GenBank/DDBJ databases">
        <title>Centuries of genome instability and evolution in soft-shell clam transmissible cancer (bioRxiv).</title>
        <authorList>
            <person name="Hart S.F.M."/>
            <person name="Yonemitsu M.A."/>
            <person name="Giersch R.M."/>
            <person name="Beal B.F."/>
            <person name="Arriagada G."/>
            <person name="Davis B.W."/>
            <person name="Ostrander E.A."/>
            <person name="Goff S.P."/>
            <person name="Metzger M.J."/>
        </authorList>
    </citation>
    <scope>NUCLEOTIDE SEQUENCE</scope>
    <source>
        <strain evidence="1">MELC-2E11</strain>
        <tissue evidence="1">Siphon/mantle</tissue>
    </source>
</reference>
<organism evidence="1 2">
    <name type="scientific">Mya arenaria</name>
    <name type="common">Soft-shell clam</name>
    <dbReference type="NCBI Taxonomy" id="6604"/>
    <lineage>
        <taxon>Eukaryota</taxon>
        <taxon>Metazoa</taxon>
        <taxon>Spiralia</taxon>
        <taxon>Lophotrochozoa</taxon>
        <taxon>Mollusca</taxon>
        <taxon>Bivalvia</taxon>
        <taxon>Autobranchia</taxon>
        <taxon>Heteroconchia</taxon>
        <taxon>Euheterodonta</taxon>
        <taxon>Imparidentia</taxon>
        <taxon>Neoheterodontei</taxon>
        <taxon>Myida</taxon>
        <taxon>Myoidea</taxon>
        <taxon>Myidae</taxon>
        <taxon>Mya</taxon>
    </lineage>
</organism>
<gene>
    <name evidence="1" type="ORF">MAR_035579</name>
</gene>